<evidence type="ECO:0000256" key="6">
    <source>
        <dbReference type="ARBA" id="ARBA00022691"/>
    </source>
</evidence>
<dbReference type="AlphaFoldDB" id="A0A061ACJ7"/>
<keyword evidence="6 13" id="KW-0949">S-adenosyl-L-methionine</keyword>
<comment type="function">
    <text evidence="13">Transfers and isomerizes the ribose moiety from AdoMet to the 7-aminomethyl group of 7-deazaguanine (preQ1-tRNA) to give epoxyqueuosine (oQ-tRNA).</text>
</comment>
<evidence type="ECO:0000256" key="10">
    <source>
        <dbReference type="ARBA" id="ARBA00066503"/>
    </source>
</evidence>
<dbReference type="Gene3D" id="2.40.10.240">
    <property type="entry name" value="QueA-like"/>
    <property type="match status" value="1"/>
</dbReference>
<dbReference type="STRING" id="35623.Aocu_10660"/>
<keyword evidence="7 13" id="KW-0671">Queuosine biosynthesis</keyword>
<evidence type="ECO:0000256" key="13">
    <source>
        <dbReference type="HAMAP-Rule" id="MF_00113"/>
    </source>
</evidence>
<dbReference type="PATRIC" id="fig|35623.3.peg.1066"/>
<dbReference type="HOGENOM" id="CLU_039110_1_0_14"/>
<evidence type="ECO:0000256" key="5">
    <source>
        <dbReference type="ARBA" id="ARBA00022679"/>
    </source>
</evidence>
<reference evidence="15" key="1">
    <citation type="submission" date="2014-05" db="EMBL/GenBank/DDBJ databases">
        <authorList>
            <person name="Kube M."/>
        </authorList>
    </citation>
    <scope>NUCLEOTIDE SEQUENCE [LARGE SCALE GENOMIC DNA]</scope>
</reference>
<dbReference type="GO" id="GO:0051075">
    <property type="term" value="F:S-adenosylmethionine:tRNA ribosyltransferase-isomerase activity"/>
    <property type="evidence" value="ECO:0007669"/>
    <property type="project" value="UniProtKB-EC"/>
</dbReference>
<sequence>MKIELFDYHLPKENIAQHPEDKRDHSKLLVIDRKNDLTHDKHFYDILDEFTENDVLVMNNTRVIPARLLGHREGLQGVMEVLLLNQTSKDEWEALTKPAKKVKLGTIIVFGDGSLKLKCVGIKDEGIRVYEAIYEGIFLEVLDKLGTMPLPPYITEQLSDKERYQTVYAKYPGSAAAPTAGLHFTKELLENIKKKGVEIVEVTLHVGLGTFRPVQVDDVLSHHMHSEAYEISKEAAERLNTYKKLGKRIIAVGTTSVRTLESNYKNGFHHGHYSTDIFIYPGYQFKVVDAIITNFHLPKSTLIMLVSAFYNREKVLEIYNEAVKKNYRFFSFGDSMFLK</sequence>
<dbReference type="Proteomes" id="UP000032434">
    <property type="component" value="Chromosome 1"/>
</dbReference>
<keyword evidence="5 13" id="KW-0808">Transferase</keyword>
<dbReference type="InterPro" id="IPR003699">
    <property type="entry name" value="QueA"/>
</dbReference>
<evidence type="ECO:0000256" key="11">
    <source>
        <dbReference type="ARBA" id="ARBA00069325"/>
    </source>
</evidence>
<dbReference type="FunFam" id="3.40.1780.10:FF:000001">
    <property type="entry name" value="S-adenosylmethionine:tRNA ribosyltransferase-isomerase"/>
    <property type="match status" value="1"/>
</dbReference>
<keyword evidence="15" id="KW-1185">Reference proteome</keyword>
<evidence type="ECO:0000256" key="2">
    <source>
        <dbReference type="ARBA" id="ARBA00004691"/>
    </source>
</evidence>
<evidence type="ECO:0000256" key="1">
    <source>
        <dbReference type="ARBA" id="ARBA00004496"/>
    </source>
</evidence>
<dbReference type="Gene3D" id="3.40.1780.10">
    <property type="entry name" value="QueA-like"/>
    <property type="match status" value="1"/>
</dbReference>
<dbReference type="InParanoid" id="A0A061ACJ7"/>
<gene>
    <name evidence="13 14" type="primary">queA</name>
    <name evidence="14" type="ORF">Aocu_10660</name>
</gene>
<evidence type="ECO:0000313" key="15">
    <source>
        <dbReference type="Proteomes" id="UP000032434"/>
    </source>
</evidence>
<dbReference type="GO" id="GO:0005737">
    <property type="term" value="C:cytoplasm"/>
    <property type="evidence" value="ECO:0007669"/>
    <property type="project" value="UniProtKB-SubCell"/>
</dbReference>
<dbReference type="InterPro" id="IPR042118">
    <property type="entry name" value="QueA_dom1"/>
</dbReference>
<evidence type="ECO:0000256" key="8">
    <source>
        <dbReference type="ARBA" id="ARBA00052751"/>
    </source>
</evidence>
<dbReference type="EC" id="2.4.99.17" evidence="10 13"/>
<evidence type="ECO:0000256" key="7">
    <source>
        <dbReference type="ARBA" id="ARBA00022785"/>
    </source>
</evidence>
<comment type="subunit">
    <text evidence="3 13">Monomer.</text>
</comment>
<dbReference type="PANTHER" id="PTHR30307">
    <property type="entry name" value="S-ADENOSYLMETHIONINE:TRNA RIBOSYLTRANSFERASE-ISOMERASE"/>
    <property type="match status" value="1"/>
</dbReference>
<evidence type="ECO:0000256" key="4">
    <source>
        <dbReference type="ARBA" id="ARBA00022490"/>
    </source>
</evidence>
<dbReference type="GO" id="GO:0008616">
    <property type="term" value="P:tRNA queuosine(34) biosynthetic process"/>
    <property type="evidence" value="ECO:0007669"/>
    <property type="project" value="UniProtKB-UniRule"/>
</dbReference>
<protein>
    <recommendedName>
        <fullName evidence="11 13">S-adenosylmethionine:tRNA ribosyltransferase-isomerase</fullName>
        <ecNumber evidence="10 13">2.4.99.17</ecNumber>
    </recommendedName>
    <alternativeName>
        <fullName evidence="12 13">Queuosine biosynthesis protein QueA</fullName>
    </alternativeName>
</protein>
<proteinExistence type="inferred from homology"/>
<dbReference type="SUPFAM" id="SSF111337">
    <property type="entry name" value="QueA-like"/>
    <property type="match status" value="1"/>
</dbReference>
<organism evidence="14 15">
    <name type="scientific">Acholeplasma oculi</name>
    <dbReference type="NCBI Taxonomy" id="35623"/>
    <lineage>
        <taxon>Bacteria</taxon>
        <taxon>Bacillati</taxon>
        <taxon>Mycoplasmatota</taxon>
        <taxon>Mollicutes</taxon>
        <taxon>Acholeplasmatales</taxon>
        <taxon>Acholeplasmataceae</taxon>
        <taxon>Acholeplasma</taxon>
    </lineage>
</organism>
<name>A0A061ACJ7_9MOLU</name>
<comment type="subcellular location">
    <subcellularLocation>
        <location evidence="1 13">Cytoplasm</location>
    </subcellularLocation>
</comment>
<comment type="similarity">
    <text evidence="9 13">Belongs to the QueA family.</text>
</comment>
<comment type="catalytic activity">
    <reaction evidence="8 13">
        <text>7-aminomethyl-7-carbaguanosine(34) in tRNA + S-adenosyl-L-methionine = epoxyqueuosine(34) in tRNA + adenine + L-methionine + 2 H(+)</text>
        <dbReference type="Rhea" id="RHEA:32155"/>
        <dbReference type="Rhea" id="RHEA-COMP:10342"/>
        <dbReference type="Rhea" id="RHEA-COMP:18582"/>
        <dbReference type="ChEBI" id="CHEBI:15378"/>
        <dbReference type="ChEBI" id="CHEBI:16708"/>
        <dbReference type="ChEBI" id="CHEBI:57844"/>
        <dbReference type="ChEBI" id="CHEBI:59789"/>
        <dbReference type="ChEBI" id="CHEBI:82833"/>
        <dbReference type="ChEBI" id="CHEBI:194443"/>
        <dbReference type="EC" id="2.4.99.17"/>
    </reaction>
</comment>
<accession>A0A061ACJ7</accession>
<keyword evidence="4 13" id="KW-0963">Cytoplasm</keyword>
<dbReference type="InterPro" id="IPR036100">
    <property type="entry name" value="QueA_sf"/>
</dbReference>
<evidence type="ECO:0000313" key="14">
    <source>
        <dbReference type="EMBL" id="CDR31139.1"/>
    </source>
</evidence>
<dbReference type="HAMAP" id="MF_00113">
    <property type="entry name" value="QueA"/>
    <property type="match status" value="1"/>
</dbReference>
<dbReference type="NCBIfam" id="TIGR00113">
    <property type="entry name" value="queA"/>
    <property type="match status" value="1"/>
</dbReference>
<keyword evidence="14" id="KW-0413">Isomerase</keyword>
<comment type="pathway">
    <text evidence="2 13">tRNA modification; tRNA-queuosine biosynthesis.</text>
</comment>
<dbReference type="FunFam" id="2.40.10.240:FF:000002">
    <property type="entry name" value="S-adenosylmethionine:tRNA ribosyltransferase-isomerase"/>
    <property type="match status" value="1"/>
</dbReference>
<dbReference type="InterPro" id="IPR042119">
    <property type="entry name" value="QueA_dom2"/>
</dbReference>
<dbReference type="FunCoup" id="A0A061ACJ7">
    <property type="interactions" value="206"/>
</dbReference>
<dbReference type="RefSeq" id="WP_045749589.1">
    <property type="nucleotide sequence ID" value="NZ_FUZK01000001.1"/>
</dbReference>
<evidence type="ECO:0000256" key="12">
    <source>
        <dbReference type="ARBA" id="ARBA00076160"/>
    </source>
</evidence>
<dbReference type="Pfam" id="PF02547">
    <property type="entry name" value="Queuosine_synth"/>
    <property type="match status" value="1"/>
</dbReference>
<dbReference type="PANTHER" id="PTHR30307:SF0">
    <property type="entry name" value="S-ADENOSYLMETHIONINE:TRNA RIBOSYLTRANSFERASE-ISOMERASE"/>
    <property type="match status" value="1"/>
</dbReference>
<evidence type="ECO:0000256" key="3">
    <source>
        <dbReference type="ARBA" id="ARBA00011245"/>
    </source>
</evidence>
<dbReference type="EMBL" id="LK028559">
    <property type="protein sequence ID" value="CDR31139.1"/>
    <property type="molecule type" value="Genomic_DNA"/>
</dbReference>
<dbReference type="NCBIfam" id="NF001140">
    <property type="entry name" value="PRK00147.1"/>
    <property type="match status" value="1"/>
</dbReference>
<evidence type="ECO:0000256" key="9">
    <source>
        <dbReference type="ARBA" id="ARBA00061210"/>
    </source>
</evidence>
<dbReference type="OrthoDB" id="9805933at2"/>
<dbReference type="UniPathway" id="UPA00392"/>
<dbReference type="KEGG" id="aoc:Aocu_10660"/>